<feature type="domain" description="UBC core" evidence="4">
    <location>
        <begin position="4812"/>
        <end position="4979"/>
    </location>
</feature>
<dbReference type="EMBL" id="NWSH01000029">
    <property type="protein sequence ID" value="PCG80550.1"/>
    <property type="molecule type" value="Genomic_DNA"/>
</dbReference>
<dbReference type="GO" id="GO:0043066">
    <property type="term" value="P:negative regulation of apoptotic process"/>
    <property type="evidence" value="ECO:0007669"/>
    <property type="project" value="TreeGrafter"/>
</dbReference>
<feature type="compositionally biased region" description="Low complexity" evidence="3">
    <location>
        <begin position="3636"/>
        <end position="3651"/>
    </location>
</feature>
<dbReference type="GO" id="GO:0004869">
    <property type="term" value="F:cysteine-type endopeptidase inhibitor activity"/>
    <property type="evidence" value="ECO:0007669"/>
    <property type="project" value="TreeGrafter"/>
</dbReference>
<feature type="region of interest" description="Disordered" evidence="3">
    <location>
        <begin position="4695"/>
        <end position="4714"/>
    </location>
</feature>
<keyword evidence="1" id="KW-0808">Transferase</keyword>
<dbReference type="CDD" id="cd23810">
    <property type="entry name" value="UBCc_BIRC6"/>
    <property type="match status" value="1"/>
</dbReference>
<feature type="compositionally biased region" description="Pro residues" evidence="3">
    <location>
        <begin position="2496"/>
        <end position="2511"/>
    </location>
</feature>
<feature type="region of interest" description="Disordered" evidence="3">
    <location>
        <begin position="444"/>
        <end position="467"/>
    </location>
</feature>
<feature type="region of interest" description="Disordered" evidence="3">
    <location>
        <begin position="2972"/>
        <end position="3009"/>
    </location>
</feature>
<dbReference type="PANTHER" id="PTHR46116:SF39">
    <property type="entry name" value="BACULOVIRAL IAP REPEAT-CONTAINING PROTEIN 6"/>
    <property type="match status" value="1"/>
</dbReference>
<dbReference type="SUPFAM" id="SSF69322">
    <property type="entry name" value="Tricorn protease domain 2"/>
    <property type="match status" value="1"/>
</dbReference>
<dbReference type="SUPFAM" id="SSF54495">
    <property type="entry name" value="UBC-like"/>
    <property type="match status" value="1"/>
</dbReference>
<dbReference type="Pfam" id="PF12356">
    <property type="entry name" value="BIRC6"/>
    <property type="match status" value="1"/>
</dbReference>
<evidence type="ECO:0000256" key="2">
    <source>
        <dbReference type="ARBA" id="ARBA00022786"/>
    </source>
</evidence>
<accession>A0A2A4K9Z7</accession>
<dbReference type="FunFam" id="3.10.110.10:FF:000014">
    <property type="entry name" value="Baculoviral IAP repeat-containing protein 6"/>
    <property type="match status" value="1"/>
</dbReference>
<evidence type="ECO:0000256" key="3">
    <source>
        <dbReference type="SAM" id="MobiDB-lite"/>
    </source>
</evidence>
<feature type="compositionally biased region" description="Low complexity" evidence="3">
    <location>
        <begin position="2235"/>
        <end position="2245"/>
    </location>
</feature>
<dbReference type="InterPro" id="IPR016135">
    <property type="entry name" value="UBQ-conjugating_enzyme/RWD"/>
</dbReference>
<evidence type="ECO:0000313" key="5">
    <source>
        <dbReference type="EMBL" id="PCG80550.1"/>
    </source>
</evidence>
<feature type="region of interest" description="Disordered" evidence="3">
    <location>
        <begin position="3944"/>
        <end position="3969"/>
    </location>
</feature>
<organism evidence="5">
    <name type="scientific">Heliothis virescens</name>
    <name type="common">Tobacco budworm moth</name>
    <dbReference type="NCBI Taxonomy" id="7102"/>
    <lineage>
        <taxon>Eukaryota</taxon>
        <taxon>Metazoa</taxon>
        <taxon>Ecdysozoa</taxon>
        <taxon>Arthropoda</taxon>
        <taxon>Hexapoda</taxon>
        <taxon>Insecta</taxon>
        <taxon>Pterygota</taxon>
        <taxon>Neoptera</taxon>
        <taxon>Endopterygota</taxon>
        <taxon>Lepidoptera</taxon>
        <taxon>Glossata</taxon>
        <taxon>Ditrysia</taxon>
        <taxon>Noctuoidea</taxon>
        <taxon>Noctuidae</taxon>
        <taxon>Heliothinae</taxon>
        <taxon>Heliothis</taxon>
    </lineage>
</organism>
<dbReference type="PANTHER" id="PTHR46116">
    <property type="entry name" value="(E3-INDEPENDENT) E2 UBIQUITIN-CONJUGATING ENZYME"/>
    <property type="match status" value="1"/>
</dbReference>
<feature type="region of interest" description="Disordered" evidence="3">
    <location>
        <begin position="3622"/>
        <end position="3651"/>
    </location>
</feature>
<dbReference type="SMART" id="SM00238">
    <property type="entry name" value="BIR"/>
    <property type="match status" value="1"/>
</dbReference>
<dbReference type="InterPro" id="IPR000608">
    <property type="entry name" value="UBC"/>
</dbReference>
<dbReference type="GO" id="GO:0004842">
    <property type="term" value="F:ubiquitin-protein transferase activity"/>
    <property type="evidence" value="ECO:0007669"/>
    <property type="project" value="InterPro"/>
</dbReference>
<dbReference type="PROSITE" id="PS50143">
    <property type="entry name" value="BIR_REPEAT_2"/>
    <property type="match status" value="1"/>
</dbReference>
<sequence length="5089" mass="551161">MGDDSLILREDGYIRMNFPVTSLTYHSNLNIILVKTDVGGVHVLDVNSGVILQSSCLSADDGGTLGVEYAAGADRVFVWDRSGVGARTDYNGVLLLHTALQRPLPSSQPDKIIRIELVLSEAVLLYQCLQSLDAHSIEGLTDFINELKNSIDVEPVRKGVKAQKWSTVTIRLPQSTLRLVTTGVVQELKGQNRRIPALAIASAVGQRANELVPCSRDEETRPLMYSEAERKETFKRWPHMDYKWALPARMAQAGFYHQPSPSGDDRAMCFTCLVCLVCWEKSDEPWVEHERHSPNCPFVRGEYTHNVPISVTNATACAVPCTNVTVVSKGNTGDLIATGTPEGKVNIWRFDCGLKLVKFIHLSPYDSIFSGILATDSNKVWSASLEKDSSTYGVELTAMAFVGMTSQQEAYPQTQNTESTEKETNTNKTKPSLICAVVITRTNSPQTDQPIKEDSSKALFDSGGDKESVQAMNDQNEAKNNLTTNKMLFLLTYDIHSSLAGSITTVVHTSNSSGNSKPGGSKKVCTVARPDDANIYDEIYYQYSDEDTELPQCTNSLLDEQISNVINLNASSSKEDCKMWEPKKIILPKHFKVMPPPPPTALLPELQEAGQATMLDFVGKISQLKSWKSGNLDSVGTKLADQPDAVLQQADPITHYLNMNGPLEISDLKWYEGGDGTEKVKVTTFGGGSKVGTQTAITNSNNDGFDSDPPQEEAVSQGIAIQCLSLPTKLTLKEDSKVTHLLPTEDKEHLLVVISSIEPDKVKDEEETDNDGDTKMEIDEVTEPSDKPKSDAKAYFILYKISNKTSIYTLEDNPVSFKELPFNESPVDVCLLPADKHDQYSFAAVGVDGSLRLYSLPDFKTLSEKRVPKGQFTSVVFCASVERLSVSTKHGMIYFYALNNGEKDNTGDIDEDEFANIDFDMLQRAPRDEVCGPTPAPVIIANKTELDLSDLETLIYLTGYYGTNTTVPYSAVVPGFWCELSPAQRSRSDHQNNRTWRLQNTSSTWDEHVLELTLPYSVSLAHIEFGFTLHSACSANLPIILVTLLKQNLHGIGYKKDASFGHRSDSPIHFPVIDADMSNLENPVNSEEYLQAHNAEILAGPLLLSSGLDMTQQSGTLILTSPRLYRARGRTFLIHIKTLFDPAKDMSKGTNKTGESSSKKTGFIGCDWLHQISLTVRSSPHTDVAMERQQRIAMLESNSFLNTLCEISINNANPEMRNIAMDLLIWVVSIRLQRMRLAKTEKGKDKTVETQQLECVKIIEKHTDALIKNCILCANRSMAKKCVKILLITSEGEKQLPKPWKSTFETTLSNSVCACIPYVGASVSAGAVRWLAALAQQCTARAMAPALVAKCLALLERAARCLRDRPDVYHSLLRARFGLYGLPLERTIFATEIPEQGRGTSTPVTYASVLAGDTTTPPVPKPDYQLKELLNLPLDLDSKTAITSTAWWAQNNGVGVFGAGLSEAMPLHVTCHVASDGTKLESSGARHHSAVVSSLPGAGPGDPSQQLWSVVKEGQMKQSSQDPDSLEDVESSLMECDPQDKMEFSEEKLFKDQEQCGIPWASLVTRPPQHTLVVERMHSGARRYIVLDFGHAVKLTDVIIPSCSDLVTLCIDIWVTGEETDCVKLAFATDIATKHLVLTDIQPPPICRYMKITTIGRYGMSAMKCKIPLGWFYGEIAEIAHVQPSINALNALHQDLTCRFRLATGKLMDLLNPYLELYNGNAAHMMSYLNINNETDTKVVTAYQECIELQQQLHTCTSILRKLQNNPESSRNLPELIDKGVVSSEALLEAASTDKLRVISETIVDMLLYFYFQVELVACRTTTTLGDTIPAKMPCCRAPRPRLRSCRPRSSVIAVCDGAAAGVGVGRAGHAGGARVRRGRLVGHAAGRHAHRRLRALRRAAHLARQVSVCVTVLPLVWEWGALATLVARACGAAAWWGTLLADTLTGAFALYDAPPTSLDNGARWPRWWRARAARPPGGARCWPTRSPAPSRSTTRRPPRSTSKCMCDGAAAGVGVGRAGHAGGARVRRGRLVGHAAGRHAHRRLRALRRAAHLARQVSVCVTVLPLVWEWGALATLVARACGAAAWWGTLLADTLTGAFALYDAPPTSLDNARQPGRRLSSDERKSLTNNLIQYLLFADRCLVLIIYMSRKSLWDWVTGGRAGGTASGGEAQGSPRANECKLHRRKLHKKLLHQMQELEAARRGIQVALEDQQRARLSLKARMAMVGKRGGSRGESSGSSGSEAVRPRPLPAALAARLAHALVAHMLAADTCSHADALMLAAKVVGRLCALSGGASLLDPSCILGLARLAVTLPPWPRHALTTLLQDLVEYESGESPSSPPNEESWGGAGSSRVIRVHSIPGAAPGVKARKFKGPTVADLLADSFGLGKTTNFKPKLFSTAGVNLANIDVEEQLTQVAESDDSESSEEKLEQYFIDAVKKETRTKLVVDNSSSNVSVCWDARLEAGGGGCGGAGEAHARRALLGTAGALAAAVRAPPPAPPPPPRAPPPPHRPHPPLTHTLYDVFRHLALEFHYQMDCTFMENVISLWLTLNGSAWGSGGAWSLATLAVPADTPRIRLASDTVNATLHSLCTLENISLRCWVLSMQALAWIASLPLQTEGSSAQTMGRVILECEHFVPALVKFITMNVNTDGAVASSEPYLGGAQIGAGAGAASALHSVISRVVCARGAAGALAALRAVCGVWRRDAEPGHAYDLQATLLRLAHPMLQVLAARHVHHALPLFLTVAHQSVWHLALEFHYQMDCTFMENVISLWLTLNGSAWGSGGAWSLATLAVPADTPRIRLASDTVNATLHSLCTLENISLRCWVLSMQALAWIASLPLQTEGSSAQTMGRVILECEHFVPALVKFITMNVNTDGAVASSEPYLGGAQIGAGAGAASALHSVISRVVCARGAAGALAALRAVCGVWRRDAEPGHAYDLQATLLRLAHPMLQVLAARHVHHALPLFLTSSSSPSVSTSGEQSQTDESKAQNSSTAEATNVEDERKQQAARTPCFADTVLQHQQIMQKFYRTLSICDGMNTVALNSGMSSEPSSLKEEVFWLVAHMATVASNPALMVTSLMEFLKKEEVVNLSQAMQQLIIRVLDYPEALAAFIDAGGLELALEKLTACHQAGPSSGQGLVSSLMNYLKLPPQMMNLSTPASGNKKNQTPVIETANGLVNIAPLCTVSCGNPTAQAADVLLDGGGGMSVRGACAARRVRAAAWSYHFFSADDASLALTLTLPYAVQLHEVQLQPHLTSLATCPGAVGVEAGCGGTLAPLGPPQSTAGMTFIRLVVARPVVCTTVQIRLYKPRDSSNMGLLQLRLLAAPAFNSHTTAPVTRSSILLKAGAANSRSCSRPCSTNHVAYTADLYSGAHAGRATTRRMKVMPAVLCGGPSGASAHPCGGQQRGVRMRRARRGATQAHSALRRRRAAGGAVSALCACVAAGGAPATHAHAALLAAARHAPELRGPLITALLNMDAHAHAHAFQAPSNGRVNGSMWAVCELVRQLCRWCADGAVAAYVQWLAAAAELWLRQRDPPSAALTHTLASVLWTLKEKRILENLEELITDDLFELVYTWVKDVPESSLLKKSLDAILCSMCYIRPELFRMLLEHMDIPMDQDESMEGLTDDTKVQSPSASTPSAPSSSATAAPVSWEARGWQLQTIAAAAMSPEATLALLHSRLPAAVVKAIADFSEAKLESIKTQHGSVEDVQMTDPDKDSQPKSDLPSMKSVYQLVEWARAVCWSKRLKDWLGGPGNTFWKPLLTLLCHPRPHYSSTWQEDAQYAQLEESTIRLFAELTVCHPANQKLFASTLHSILESMQSTEGISGFTRALILRLVLSPERVWVSLRWAEGGGAGAGAAHPACLGHAVLPLPLCSTVRALLADHRPPMPIMEDTAKVCMNTSPTPGGSSVLRSASDTAITTVAEAWELSLAAASASKDKRVKDVKNTSLKQANNKKRQTKTSNDASVLSVTDDLIETSIRVQVPGLEGFIPPSTTLAQLTAAVPHVFGPHLALTLHLNTNGEAWTGPTWEGANTSTNTNSSSTNAAAGGSAVLRWFGAVGGLALVAARLPRPHAPPPDPPALVHHHHDLDWVKLDDPYEEVVELGVSSAGPGLEEGGCTGVPAHALLALGLLLKLPGYADALLDEGARACHLLRLLLGVTHDEDGRSIAVGEGRSGGAGSLGTLPFSVVARLLERAPRNTDDGRALRRALLQRGAVRLLLACLAVFTHHKPNSNDNSQGSNGSTGKSEEKSQLYWAKGTGFGTGSTQQSWNVEQALVRQRTEEEHVTVLLQVLASYMNPGEKWPPEEGAAQCGARAAEAAEAHDLPPEFIDLVANSSLEVVELGVSSAGPGLEEGGCTGVPAHALLALGLLLKLPGYADALLDEGARACHLLRLLLGVTHDEDGRSIAVGEGRSGGAGSLGTLPFSVVARLLERAPRNTDDGRALRRALLQRGAVRLLLACLAVFTHHKPNSNDNSQGSNGSTGKSEEKSQLYWAKGTGFGTGSTQQSWNVEQALVRQRTEEEHVTVLLQVLASYMNPGEKWPPEEGAAQCGARAAEAAEAHDLPPEFIDLVANSSLVPAICSYLRNDSVLDMSRHIPLYVHVLRCARALHALSARRLTPALRPLPRLLALMSRTTNSYATKLRMSKKNIFGKMTYSQRFSTSSNSELSEEDEGLAALIADIQATSALMCRSENESESGRSSGVPQPLSGASREARYIDLMRTMQFETFEMIAECAESGFRFLVPYHFEGLVRAAGERAHPARMKRLAQEAATLATSLPLSYSSSVFVRTDADRLDVMKVGSAVYMVERMKRLAQEAATLATSLPLSYSSSVFVRTDADRLDVMKVLITGPSDTPYANGCFVLDVYFPAEYPAVPMLINLETTGRHSVRFNPNLYNDGKVCLSVLNTWHGRPEEKWNAHTSSFLQVLVSIQSLILVPEPYFNEPGYERSRGTRVGSSASLEYNSNIYQACVRWAMLDHLRNPEPCFKEVIQTHFWIKRNEIMQTVANWITELESQSGDERTQRSIQLNLMALKRHYVKLQEELGKLPVPAGLAELDEPFRLPAAPEPAPQQLDHDMEKIVSHVLD</sequence>
<dbReference type="GO" id="GO:0006915">
    <property type="term" value="P:apoptotic process"/>
    <property type="evidence" value="ECO:0007669"/>
    <property type="project" value="InterPro"/>
</dbReference>
<dbReference type="Pfam" id="PF00653">
    <property type="entry name" value="BIR"/>
    <property type="match status" value="1"/>
</dbReference>
<dbReference type="SMART" id="SM00212">
    <property type="entry name" value="UBCc"/>
    <property type="match status" value="1"/>
</dbReference>
<protein>
    <recommendedName>
        <fullName evidence="4">UBC core domain-containing protein</fullName>
    </recommendedName>
</protein>
<dbReference type="SUPFAM" id="SSF57924">
    <property type="entry name" value="Inhibitor of apoptosis (IAP) repeat"/>
    <property type="match status" value="1"/>
</dbReference>
<evidence type="ECO:0000256" key="1">
    <source>
        <dbReference type="ARBA" id="ARBA00022679"/>
    </source>
</evidence>
<feature type="region of interest" description="Disordered" evidence="3">
    <location>
        <begin position="2494"/>
        <end position="2517"/>
    </location>
</feature>
<reference evidence="5" key="1">
    <citation type="submission" date="2017-09" db="EMBL/GenBank/DDBJ databases">
        <title>Contemporary evolution of a Lepidopteran species, Heliothis virescens, in response to modern agricultural practices.</title>
        <authorList>
            <person name="Fritz M.L."/>
            <person name="Deyonke A.M."/>
            <person name="Papanicolaou A."/>
            <person name="Micinski S."/>
            <person name="Westbrook J."/>
            <person name="Gould F."/>
        </authorList>
    </citation>
    <scope>NUCLEOTIDE SEQUENCE [LARGE SCALE GENOMIC DNA]</scope>
    <source>
        <strain evidence="5">HvINT-</strain>
        <tissue evidence="5">Whole body</tissue>
    </source>
</reference>
<feature type="region of interest" description="Disordered" evidence="3">
    <location>
        <begin position="3706"/>
        <end position="3728"/>
    </location>
</feature>
<dbReference type="GO" id="GO:0005634">
    <property type="term" value="C:nucleus"/>
    <property type="evidence" value="ECO:0007669"/>
    <property type="project" value="TreeGrafter"/>
</dbReference>
<keyword evidence="2" id="KW-0833">Ubl conjugation pathway</keyword>
<dbReference type="PROSITE" id="PS50127">
    <property type="entry name" value="UBC_2"/>
    <property type="match status" value="1"/>
</dbReference>
<dbReference type="InterPro" id="IPR022103">
    <property type="entry name" value="BIRC6"/>
</dbReference>
<feature type="region of interest" description="Disordered" evidence="3">
    <location>
        <begin position="2227"/>
        <end position="2247"/>
    </location>
</feature>
<dbReference type="CDD" id="cd00022">
    <property type="entry name" value="BIR"/>
    <property type="match status" value="1"/>
</dbReference>
<dbReference type="InterPro" id="IPR001370">
    <property type="entry name" value="BIR_rpt"/>
</dbReference>
<proteinExistence type="predicted"/>
<dbReference type="Gene3D" id="3.10.110.10">
    <property type="entry name" value="Ubiquitin Conjugating Enzyme"/>
    <property type="match status" value="2"/>
</dbReference>
<comment type="caution">
    <text evidence="5">The sequence shown here is derived from an EMBL/GenBank/DDBJ whole genome shotgun (WGS) entry which is preliminary data.</text>
</comment>
<feature type="compositionally biased region" description="Low complexity" evidence="3">
    <location>
        <begin position="2972"/>
        <end position="2984"/>
    </location>
</feature>
<dbReference type="GO" id="GO:0032465">
    <property type="term" value="P:regulation of cytokinesis"/>
    <property type="evidence" value="ECO:0007669"/>
    <property type="project" value="InterPro"/>
</dbReference>
<feature type="region of interest" description="Disordered" evidence="3">
    <location>
        <begin position="1484"/>
        <end position="1506"/>
    </location>
</feature>
<name>A0A2A4K9Z7_HELVI</name>
<feature type="compositionally biased region" description="Low complexity" evidence="3">
    <location>
        <begin position="1979"/>
        <end position="1993"/>
    </location>
</feature>
<feature type="region of interest" description="Disordered" evidence="3">
    <location>
        <begin position="1979"/>
        <end position="2003"/>
    </location>
</feature>
<dbReference type="STRING" id="7102.A0A2A4K9Z7"/>
<gene>
    <name evidence="5" type="ORF">B5V51_6289</name>
</gene>
<evidence type="ECO:0000259" key="4">
    <source>
        <dbReference type="PROSITE" id="PS50127"/>
    </source>
</evidence>
<dbReference type="Pfam" id="PF00179">
    <property type="entry name" value="UQ_con"/>
    <property type="match status" value="1"/>
</dbReference>
<dbReference type="Gene3D" id="1.10.1170.10">
    <property type="entry name" value="Inhibitor Of Apoptosis Protein (2mihbC-IAP-1), Chain A"/>
    <property type="match status" value="1"/>
</dbReference>
<feature type="region of interest" description="Disordered" evidence="3">
    <location>
        <begin position="409"/>
        <end position="428"/>
    </location>
</feature>